<dbReference type="InterPro" id="IPR029035">
    <property type="entry name" value="DHS-like_NAD/FAD-binding_dom"/>
</dbReference>
<evidence type="ECO:0000256" key="3">
    <source>
        <dbReference type="ARBA" id="ARBA00023027"/>
    </source>
</evidence>
<dbReference type="AlphaFoldDB" id="A0A5K8ALR9"/>
<evidence type="ECO:0000256" key="2">
    <source>
        <dbReference type="ARBA" id="ARBA00022679"/>
    </source>
</evidence>
<dbReference type="PANTHER" id="PTHR11085">
    <property type="entry name" value="NAD-DEPENDENT PROTEIN DEACYLASE SIRTUIN-5, MITOCHONDRIAL-RELATED"/>
    <property type="match status" value="1"/>
</dbReference>
<feature type="binding site" evidence="4">
    <location>
        <position position="151"/>
    </location>
    <ligand>
        <name>Zn(2+)</name>
        <dbReference type="ChEBI" id="CHEBI:29105"/>
    </ligand>
</feature>
<dbReference type="GO" id="GO:0017136">
    <property type="term" value="F:histone deacetylase activity, NAD-dependent"/>
    <property type="evidence" value="ECO:0007669"/>
    <property type="project" value="TreeGrafter"/>
</dbReference>
<evidence type="ECO:0000259" key="5">
    <source>
        <dbReference type="PROSITE" id="PS50305"/>
    </source>
</evidence>
<dbReference type="GO" id="GO:0046872">
    <property type="term" value="F:metal ion binding"/>
    <property type="evidence" value="ECO:0007669"/>
    <property type="project" value="UniProtKB-KW"/>
</dbReference>
<dbReference type="GO" id="GO:0070403">
    <property type="term" value="F:NAD+ binding"/>
    <property type="evidence" value="ECO:0007669"/>
    <property type="project" value="InterPro"/>
</dbReference>
<dbReference type="Gene3D" id="3.30.1600.10">
    <property type="entry name" value="SIR2/SIRT2 'Small Domain"/>
    <property type="match status" value="1"/>
</dbReference>
<gene>
    <name evidence="6" type="ORF">DSCOOX_57340</name>
</gene>
<evidence type="ECO:0000256" key="1">
    <source>
        <dbReference type="ARBA" id="ARBA00012928"/>
    </source>
</evidence>
<feature type="binding site" evidence="4">
    <location>
        <position position="128"/>
    </location>
    <ligand>
        <name>Zn(2+)</name>
        <dbReference type="ChEBI" id="CHEBI:29105"/>
    </ligand>
</feature>
<reference evidence="6 7" key="1">
    <citation type="submission" date="2019-11" db="EMBL/GenBank/DDBJ databases">
        <title>Comparative genomics of hydrocarbon-degrading Desulfosarcina strains.</title>
        <authorList>
            <person name="Watanabe M."/>
            <person name="Kojima H."/>
            <person name="Fukui M."/>
        </authorList>
    </citation>
    <scope>NUCLEOTIDE SEQUENCE [LARGE SCALE GENOMIC DNA]</scope>
    <source>
        <strain evidence="7">oXyS1</strain>
    </source>
</reference>
<dbReference type="Pfam" id="PF02146">
    <property type="entry name" value="SIR2"/>
    <property type="match status" value="1"/>
</dbReference>
<keyword evidence="2" id="KW-0808">Transferase</keyword>
<organism evidence="6 7">
    <name type="scientific">Desulfosarcina ovata subsp. ovata</name>
    <dbReference type="NCBI Taxonomy" id="2752305"/>
    <lineage>
        <taxon>Bacteria</taxon>
        <taxon>Pseudomonadati</taxon>
        <taxon>Thermodesulfobacteriota</taxon>
        <taxon>Desulfobacteria</taxon>
        <taxon>Desulfobacterales</taxon>
        <taxon>Desulfosarcinaceae</taxon>
        <taxon>Desulfosarcina</taxon>
    </lineage>
</organism>
<name>A0A5K8ALR9_9BACT</name>
<dbReference type="EC" id="2.3.1.286" evidence="1"/>
<dbReference type="EMBL" id="AP021879">
    <property type="protein sequence ID" value="BBO92554.1"/>
    <property type="molecule type" value="Genomic_DNA"/>
</dbReference>
<protein>
    <recommendedName>
        <fullName evidence="1">protein acetyllysine N-acetyltransferase</fullName>
        <ecNumber evidence="1">2.3.1.286</ecNumber>
    </recommendedName>
</protein>
<keyword evidence="3" id="KW-0520">NAD</keyword>
<dbReference type="InterPro" id="IPR050134">
    <property type="entry name" value="NAD-dep_sirtuin_deacylases"/>
</dbReference>
<proteinExistence type="predicted"/>
<dbReference type="RefSeq" id="WP_155313283.1">
    <property type="nucleotide sequence ID" value="NZ_AP021879.1"/>
</dbReference>
<dbReference type="PROSITE" id="PS50305">
    <property type="entry name" value="SIRTUIN"/>
    <property type="match status" value="1"/>
</dbReference>
<dbReference type="InterPro" id="IPR026590">
    <property type="entry name" value="Ssirtuin_cat_dom"/>
</dbReference>
<keyword evidence="4" id="KW-0862">Zinc</keyword>
<feature type="binding site" evidence="4">
    <location>
        <position position="131"/>
    </location>
    <ligand>
        <name>Zn(2+)</name>
        <dbReference type="ChEBI" id="CHEBI:29105"/>
    </ligand>
</feature>
<sequence>MSDLFADAVETLAKAKKTVALTGAGISVESGIPPFRGKGGLWEKLDPMKYAHIDAFLEDPETVWNVLIKEMKMVLDKARPNTAHIGLADLERMGILQTVITQNVDGLHQRAGNSDVIEFHGSFAWQRCQTCDWTIETSRVDLSEIPPRCRCGGILRPDCIFFGEMIPHDALLRSQQISAACDVMLVVGTSATVQPAASMPFIARDNGAVVIEINPEPTSLTRRISNLPLLGAAGTILPRLVKAMRRHQNA</sequence>
<evidence type="ECO:0000256" key="4">
    <source>
        <dbReference type="PROSITE-ProRule" id="PRU00236"/>
    </source>
</evidence>
<evidence type="ECO:0000313" key="6">
    <source>
        <dbReference type="EMBL" id="BBO92554.1"/>
    </source>
</evidence>
<dbReference type="Gene3D" id="3.40.50.1220">
    <property type="entry name" value="TPP-binding domain"/>
    <property type="match status" value="1"/>
</dbReference>
<accession>A0A5K8ALR9</accession>
<keyword evidence="4" id="KW-0479">Metal-binding</keyword>
<dbReference type="PANTHER" id="PTHR11085:SF10">
    <property type="entry name" value="NAD-DEPENDENT PROTEIN DEACYLASE SIRTUIN-5, MITOCHONDRIAL-RELATED"/>
    <property type="match status" value="1"/>
</dbReference>
<dbReference type="SUPFAM" id="SSF52467">
    <property type="entry name" value="DHS-like NAD/FAD-binding domain"/>
    <property type="match status" value="1"/>
</dbReference>
<feature type="binding site" evidence="4">
    <location>
        <position position="149"/>
    </location>
    <ligand>
        <name>Zn(2+)</name>
        <dbReference type="ChEBI" id="CHEBI:29105"/>
    </ligand>
</feature>
<dbReference type="InterPro" id="IPR003000">
    <property type="entry name" value="Sirtuin"/>
</dbReference>
<feature type="domain" description="Deacetylase sirtuin-type" evidence="5">
    <location>
        <begin position="1"/>
        <end position="250"/>
    </location>
</feature>
<keyword evidence="7" id="KW-1185">Reference proteome</keyword>
<evidence type="ECO:0000313" key="7">
    <source>
        <dbReference type="Proteomes" id="UP000422108"/>
    </source>
</evidence>
<dbReference type="InterPro" id="IPR026591">
    <property type="entry name" value="Sirtuin_cat_small_dom_sf"/>
</dbReference>
<feature type="active site" description="Proton acceptor" evidence="4">
    <location>
        <position position="120"/>
    </location>
</feature>
<dbReference type="Proteomes" id="UP000422108">
    <property type="component" value="Chromosome"/>
</dbReference>
<dbReference type="NCBIfam" id="NF001753">
    <property type="entry name" value="PRK00481.1-3"/>
    <property type="match status" value="1"/>
</dbReference>